<proteinExistence type="predicted"/>
<dbReference type="Proteomes" id="UP000283734">
    <property type="component" value="Unassembled WGS sequence"/>
</dbReference>
<dbReference type="GO" id="GO:0005737">
    <property type="term" value="C:cytoplasm"/>
    <property type="evidence" value="ECO:0007669"/>
    <property type="project" value="TreeGrafter"/>
</dbReference>
<dbReference type="InterPro" id="IPR036291">
    <property type="entry name" value="NAD(P)-bd_dom_sf"/>
</dbReference>
<comment type="caution">
    <text evidence="1">The sequence shown here is derived from an EMBL/GenBank/DDBJ whole genome shotgun (WGS) entry which is preliminary data.</text>
</comment>
<dbReference type="InterPro" id="IPR002347">
    <property type="entry name" value="SDR_fam"/>
</dbReference>
<gene>
    <name evidence="1" type="ORF">D4A39_06815</name>
</gene>
<dbReference type="Pfam" id="PF00106">
    <property type="entry name" value="adh_short"/>
    <property type="match status" value="1"/>
</dbReference>
<dbReference type="PANTHER" id="PTHR43544:SF12">
    <property type="entry name" value="NAD(P)-BINDING ROSSMANN-FOLD SUPERFAMILY PROTEIN"/>
    <property type="match status" value="1"/>
</dbReference>
<protein>
    <submittedName>
        <fullName evidence="1">SDR family NAD(P)-dependent oxidoreductase</fullName>
    </submittedName>
</protein>
<dbReference type="SUPFAM" id="SSF51735">
    <property type="entry name" value="NAD(P)-binding Rossmann-fold domains"/>
    <property type="match status" value="1"/>
</dbReference>
<dbReference type="PRINTS" id="PR00081">
    <property type="entry name" value="GDHRDH"/>
</dbReference>
<accession>A0A418XYT6</accession>
<dbReference type="InterPro" id="IPR051468">
    <property type="entry name" value="Fungal_SecMetab_SDRs"/>
</dbReference>
<sequence length="258" mass="28192">MSAITPSPISRLITGASSGIGLALVRYWLSQGSPVIAVARRASHCQVLLQLQSEHLTGGPVLHIHDADITDEQQLEDLATCLRTNNQIPDHIIQCAGMLHDPAQSLTPEKRLEDISLKALQRSFAVNAFGPILLARTLLPLLDSKRRTVFASLSARVGSIQDNHLGGWYSYRASKAAQNQLLRTLAIETRRRLPNLTVLALHPGTTDTPLSQPYQRNVPEGKLFSAERSAHQLAAIIDGAGENDHGRFVAWDGSDIPW</sequence>
<dbReference type="OrthoDB" id="9785826at2"/>
<dbReference type="Gene3D" id="3.40.50.720">
    <property type="entry name" value="NAD(P)-binding Rossmann-like Domain"/>
    <property type="match status" value="1"/>
</dbReference>
<organism evidence="1 2">
    <name type="scientific">Alcanivorax profundi</name>
    <dbReference type="NCBI Taxonomy" id="2338368"/>
    <lineage>
        <taxon>Bacteria</taxon>
        <taxon>Pseudomonadati</taxon>
        <taxon>Pseudomonadota</taxon>
        <taxon>Gammaproteobacteria</taxon>
        <taxon>Oceanospirillales</taxon>
        <taxon>Alcanivoracaceae</taxon>
        <taxon>Alcanivorax</taxon>
    </lineage>
</organism>
<reference evidence="1 2" key="1">
    <citation type="submission" date="2018-09" db="EMBL/GenBank/DDBJ databases">
        <title>Alcanivorax profundi sp. nov., isolated from 1000 m-depth seawater of the Mariana Trench.</title>
        <authorList>
            <person name="Liu J."/>
        </authorList>
    </citation>
    <scope>NUCLEOTIDE SEQUENCE [LARGE SCALE GENOMIC DNA]</scope>
    <source>
        <strain evidence="1 2">MTEO17</strain>
    </source>
</reference>
<keyword evidence="2" id="KW-1185">Reference proteome</keyword>
<dbReference type="PANTHER" id="PTHR43544">
    <property type="entry name" value="SHORT-CHAIN DEHYDROGENASE/REDUCTASE"/>
    <property type="match status" value="1"/>
</dbReference>
<dbReference type="GO" id="GO:0016491">
    <property type="term" value="F:oxidoreductase activity"/>
    <property type="evidence" value="ECO:0007669"/>
    <property type="project" value="TreeGrafter"/>
</dbReference>
<name>A0A418XYT6_9GAMM</name>
<dbReference type="EMBL" id="QYYA01000002">
    <property type="protein sequence ID" value="RJG18186.1"/>
    <property type="molecule type" value="Genomic_DNA"/>
</dbReference>
<dbReference type="AlphaFoldDB" id="A0A418XYT6"/>
<evidence type="ECO:0000313" key="1">
    <source>
        <dbReference type="EMBL" id="RJG18186.1"/>
    </source>
</evidence>
<dbReference type="CDD" id="cd05325">
    <property type="entry name" value="carb_red_sniffer_like_SDR_c"/>
    <property type="match status" value="1"/>
</dbReference>
<evidence type="ECO:0000313" key="2">
    <source>
        <dbReference type="Proteomes" id="UP000283734"/>
    </source>
</evidence>
<dbReference type="RefSeq" id="WP_022984869.1">
    <property type="nucleotide sequence ID" value="NZ_CAXGPP010000010.1"/>
</dbReference>